<evidence type="ECO:0008006" key="5">
    <source>
        <dbReference type="Google" id="ProtNLM"/>
    </source>
</evidence>
<dbReference type="AlphaFoldDB" id="A0AAW9RCH0"/>
<name>A0AAW9RCH0_9GAMM</name>
<protein>
    <recommendedName>
        <fullName evidence="5">Peptidase M61 catalytic domain-containing protein</fullName>
    </recommendedName>
</protein>
<feature type="chain" id="PRO_5043364921" description="Peptidase M61 catalytic domain-containing protein" evidence="2">
    <location>
        <begin position="19"/>
        <end position="495"/>
    </location>
</feature>
<evidence type="ECO:0000256" key="1">
    <source>
        <dbReference type="SAM" id="MobiDB-lite"/>
    </source>
</evidence>
<keyword evidence="4" id="KW-1185">Reference proteome</keyword>
<dbReference type="RefSeq" id="WP_354695184.1">
    <property type="nucleotide sequence ID" value="NZ_JAZHOG010000005.1"/>
</dbReference>
<dbReference type="EMBL" id="JAZHOG010000005">
    <property type="protein sequence ID" value="MEJ8567863.1"/>
    <property type="molecule type" value="Genomic_DNA"/>
</dbReference>
<evidence type="ECO:0000313" key="3">
    <source>
        <dbReference type="EMBL" id="MEJ8567863.1"/>
    </source>
</evidence>
<dbReference type="Proteomes" id="UP001359886">
    <property type="component" value="Unassembled WGS sequence"/>
</dbReference>
<evidence type="ECO:0000256" key="2">
    <source>
        <dbReference type="SAM" id="SignalP"/>
    </source>
</evidence>
<evidence type="ECO:0000313" key="4">
    <source>
        <dbReference type="Proteomes" id="UP001359886"/>
    </source>
</evidence>
<reference evidence="3 4" key="1">
    <citation type="submission" date="2024-02" db="EMBL/GenBank/DDBJ databases">
        <title>A novel Wenzhouxiangellaceae bacterium, isolated from coastal sediments.</title>
        <authorList>
            <person name="Du Z.-J."/>
            <person name="Ye Y.-Q."/>
            <person name="Zhang X.-Y."/>
        </authorList>
    </citation>
    <scope>NUCLEOTIDE SEQUENCE [LARGE SCALE GENOMIC DNA]</scope>
    <source>
        <strain evidence="3 4">CH-27</strain>
    </source>
</reference>
<gene>
    <name evidence="3" type="ORF">V3330_09525</name>
</gene>
<dbReference type="Gene3D" id="1.10.390.10">
    <property type="entry name" value="Neutral Protease Domain 2"/>
    <property type="match status" value="1"/>
</dbReference>
<keyword evidence="2" id="KW-0732">Signal</keyword>
<accession>A0AAW9RCH0</accession>
<sequence length="495" mass="54858">MRFLLPTLLALFATTTVAAEDRYRVTLEPAWRDGPAAVSVEVCFDGDPPHELHRSSAAAAFTIRITGPGGPILNHDRHGRLRLGELPDNACVSWQVDLARAAAEGDSRLALNAAGAVVSDGDLWFWRDGDRRRVRVDVSAPPGVRFSTPWPEIAAPEKLPPAANTTRRFAPEPTSAWWTSRIAIGRFHERRLAVPGGHLRLAVLGVDHASDVDRYAAWIRETALSVASVTGAFPQKNPQVLIITLGPQGEPVPWAHVIRGGGVAAELFVDRSASLDTLRADWTATHELSHLLLPYVTRRDRWLSEGLASYYQNVLRARDGRLDEQRAWEKLNSGFKRGERATRGGTLASATRAGRSATMRIYWSGAAMMLKADARLRALSNGRQSLDTALAALHECCHDPTRRWSAHELFTRLDRLTGHRVFADLYDEHVMDEAFPDVSETYRRLGVVPGWRGLRLEPDAPWSRIRHFIMNTPGMNTQEPGAPADPHRERASEGP</sequence>
<organism evidence="3 4">
    <name type="scientific">Elongatibacter sediminis</name>
    <dbReference type="NCBI Taxonomy" id="3119006"/>
    <lineage>
        <taxon>Bacteria</taxon>
        <taxon>Pseudomonadati</taxon>
        <taxon>Pseudomonadota</taxon>
        <taxon>Gammaproteobacteria</taxon>
        <taxon>Chromatiales</taxon>
        <taxon>Wenzhouxiangellaceae</taxon>
        <taxon>Elongatibacter</taxon>
    </lineage>
</organism>
<feature type="compositionally biased region" description="Basic and acidic residues" evidence="1">
    <location>
        <begin position="485"/>
        <end position="495"/>
    </location>
</feature>
<dbReference type="InterPro" id="IPR027268">
    <property type="entry name" value="Peptidase_M4/M1_CTD_sf"/>
</dbReference>
<proteinExistence type="predicted"/>
<feature type="signal peptide" evidence="2">
    <location>
        <begin position="1"/>
        <end position="18"/>
    </location>
</feature>
<feature type="region of interest" description="Disordered" evidence="1">
    <location>
        <begin position="472"/>
        <end position="495"/>
    </location>
</feature>
<comment type="caution">
    <text evidence="3">The sequence shown here is derived from an EMBL/GenBank/DDBJ whole genome shotgun (WGS) entry which is preliminary data.</text>
</comment>